<evidence type="ECO:0000313" key="17">
    <source>
        <dbReference type="Proteomes" id="UP000011744"/>
    </source>
</evidence>
<keyword evidence="6 11" id="KW-0067">ATP-binding</keyword>
<evidence type="ECO:0000256" key="12">
    <source>
        <dbReference type="SAM" id="MobiDB-lite"/>
    </source>
</evidence>
<dbReference type="SMART" id="SM00487">
    <property type="entry name" value="DEXDc"/>
    <property type="match status" value="1"/>
</dbReference>
<dbReference type="OrthoDB" id="9805696at2"/>
<dbReference type="InterPro" id="IPR001650">
    <property type="entry name" value="Helicase_C-like"/>
</dbReference>
<evidence type="ECO:0000256" key="11">
    <source>
        <dbReference type="RuleBase" id="RU000492"/>
    </source>
</evidence>
<dbReference type="PANTHER" id="PTHR47959">
    <property type="entry name" value="ATP-DEPENDENT RNA HELICASE RHLE-RELATED"/>
    <property type="match status" value="1"/>
</dbReference>
<accession>M2Z5P1</accession>
<dbReference type="Proteomes" id="UP000011744">
    <property type="component" value="Unassembled WGS sequence"/>
</dbReference>
<comment type="catalytic activity">
    <reaction evidence="8">
        <text>ATP + H2O = ADP + phosphate + H(+)</text>
        <dbReference type="Rhea" id="RHEA:13065"/>
        <dbReference type="ChEBI" id="CHEBI:15377"/>
        <dbReference type="ChEBI" id="CHEBI:15378"/>
        <dbReference type="ChEBI" id="CHEBI:30616"/>
        <dbReference type="ChEBI" id="CHEBI:43474"/>
        <dbReference type="ChEBI" id="CHEBI:456216"/>
        <dbReference type="EC" id="3.6.4.13"/>
    </reaction>
</comment>
<dbReference type="GO" id="GO:0003676">
    <property type="term" value="F:nucleic acid binding"/>
    <property type="evidence" value="ECO:0007669"/>
    <property type="project" value="InterPro"/>
</dbReference>
<dbReference type="PANTHER" id="PTHR47959:SF13">
    <property type="entry name" value="ATP-DEPENDENT RNA HELICASE RHLE"/>
    <property type="match status" value="1"/>
</dbReference>
<evidence type="ECO:0000259" key="14">
    <source>
        <dbReference type="PROSITE" id="PS51194"/>
    </source>
</evidence>
<dbReference type="InterPro" id="IPR000629">
    <property type="entry name" value="RNA-helicase_DEAD-box_CS"/>
</dbReference>
<evidence type="ECO:0000259" key="13">
    <source>
        <dbReference type="PROSITE" id="PS51192"/>
    </source>
</evidence>
<dbReference type="STRING" id="1244869.H261_12346"/>
<evidence type="ECO:0000256" key="6">
    <source>
        <dbReference type="ARBA" id="ARBA00022840"/>
    </source>
</evidence>
<keyword evidence="5 11" id="KW-0347">Helicase</keyword>
<comment type="similarity">
    <text evidence="7 11">Belongs to the DEAD box helicase family.</text>
</comment>
<dbReference type="CDD" id="cd00268">
    <property type="entry name" value="DEADc"/>
    <property type="match status" value="1"/>
</dbReference>
<dbReference type="EMBL" id="AONQ01000030">
    <property type="protein sequence ID" value="EME69615.1"/>
    <property type="molecule type" value="Genomic_DNA"/>
</dbReference>
<keyword evidence="4 11" id="KW-0378">Hydrolase</keyword>
<evidence type="ECO:0000256" key="5">
    <source>
        <dbReference type="ARBA" id="ARBA00022806"/>
    </source>
</evidence>
<dbReference type="PROSITE" id="PS51192">
    <property type="entry name" value="HELICASE_ATP_BIND_1"/>
    <property type="match status" value="1"/>
</dbReference>
<dbReference type="InterPro" id="IPR014001">
    <property type="entry name" value="Helicase_ATP-bd"/>
</dbReference>
<dbReference type="PATRIC" id="fig|1244869.3.peg.2491"/>
<dbReference type="GO" id="GO:0005524">
    <property type="term" value="F:ATP binding"/>
    <property type="evidence" value="ECO:0007669"/>
    <property type="project" value="UniProtKB-KW"/>
</dbReference>
<dbReference type="CDD" id="cd18787">
    <property type="entry name" value="SF2_C_DEAD"/>
    <property type="match status" value="1"/>
</dbReference>
<dbReference type="InterPro" id="IPR011545">
    <property type="entry name" value="DEAD/DEAH_box_helicase_dom"/>
</dbReference>
<feature type="compositionally biased region" description="Gly residues" evidence="12">
    <location>
        <begin position="456"/>
        <end position="471"/>
    </location>
</feature>
<dbReference type="AlphaFoldDB" id="M2Z5P1"/>
<dbReference type="RefSeq" id="WP_008617904.1">
    <property type="nucleotide sequence ID" value="NZ_AONQ01000030.1"/>
</dbReference>
<dbReference type="InterPro" id="IPR014014">
    <property type="entry name" value="RNA_helicase_DEAD_Q_motif"/>
</dbReference>
<evidence type="ECO:0000313" key="16">
    <source>
        <dbReference type="EMBL" id="EME69615.1"/>
    </source>
</evidence>
<evidence type="ECO:0000256" key="1">
    <source>
        <dbReference type="ARBA" id="ARBA00012552"/>
    </source>
</evidence>
<feature type="domain" description="Helicase C-terminal" evidence="14">
    <location>
        <begin position="220"/>
        <end position="383"/>
    </location>
</feature>
<feature type="compositionally biased region" description="Basic and acidic residues" evidence="12">
    <location>
        <begin position="420"/>
        <end position="435"/>
    </location>
</feature>
<feature type="domain" description="DEAD-box RNA helicase Q" evidence="15">
    <location>
        <begin position="3"/>
        <end position="31"/>
    </location>
</feature>
<dbReference type="GO" id="GO:0005829">
    <property type="term" value="C:cytosol"/>
    <property type="evidence" value="ECO:0007669"/>
    <property type="project" value="TreeGrafter"/>
</dbReference>
<evidence type="ECO:0000256" key="4">
    <source>
        <dbReference type="ARBA" id="ARBA00022801"/>
    </source>
</evidence>
<name>M2Z5P1_9PROT</name>
<dbReference type="InterPro" id="IPR044742">
    <property type="entry name" value="DEAD/DEAH_RhlB"/>
</dbReference>
<dbReference type="Gene3D" id="3.40.50.300">
    <property type="entry name" value="P-loop containing nucleotide triphosphate hydrolases"/>
    <property type="match status" value="2"/>
</dbReference>
<dbReference type="SUPFAM" id="SSF52540">
    <property type="entry name" value="P-loop containing nucleoside triphosphate hydrolases"/>
    <property type="match status" value="1"/>
</dbReference>
<dbReference type="InterPro" id="IPR050079">
    <property type="entry name" value="DEAD_box_RNA_helicase"/>
</dbReference>
<evidence type="ECO:0000256" key="7">
    <source>
        <dbReference type="ARBA" id="ARBA00038437"/>
    </source>
</evidence>
<keyword evidence="17" id="KW-1185">Reference proteome</keyword>
<dbReference type="PROSITE" id="PS51194">
    <property type="entry name" value="HELICASE_CTER"/>
    <property type="match status" value="1"/>
</dbReference>
<evidence type="ECO:0000259" key="15">
    <source>
        <dbReference type="PROSITE" id="PS51195"/>
    </source>
</evidence>
<dbReference type="InterPro" id="IPR027417">
    <property type="entry name" value="P-loop_NTPase"/>
</dbReference>
<evidence type="ECO:0000256" key="8">
    <source>
        <dbReference type="ARBA" id="ARBA00047984"/>
    </source>
</evidence>
<dbReference type="SMART" id="SM00490">
    <property type="entry name" value="HELICc"/>
    <property type="match status" value="1"/>
</dbReference>
<feature type="domain" description="Helicase ATP-binding" evidence="13">
    <location>
        <begin position="34"/>
        <end position="209"/>
    </location>
</feature>
<dbReference type="Pfam" id="PF00270">
    <property type="entry name" value="DEAD"/>
    <property type="match status" value="1"/>
</dbReference>
<keyword evidence="2" id="KW-0963">Cytoplasm</keyword>
<dbReference type="Pfam" id="PF00271">
    <property type="entry name" value="Helicase_C"/>
    <property type="match status" value="1"/>
</dbReference>
<dbReference type="FunFam" id="3.40.50.300:FF:000108">
    <property type="entry name" value="ATP-dependent RNA helicase RhlE"/>
    <property type="match status" value="1"/>
</dbReference>
<evidence type="ECO:0000256" key="3">
    <source>
        <dbReference type="ARBA" id="ARBA00022741"/>
    </source>
</evidence>
<dbReference type="GO" id="GO:0016787">
    <property type="term" value="F:hydrolase activity"/>
    <property type="evidence" value="ECO:0007669"/>
    <property type="project" value="UniProtKB-KW"/>
</dbReference>
<reference evidence="16 17" key="1">
    <citation type="journal article" date="2014" name="Genome Announc.">
        <title>Draft Genome Sequence of Magnetospirillum sp. Strain SO-1, a Freshwater Magnetotactic Bacterium Isolated from the Ol'khovka River, Russia.</title>
        <authorList>
            <person name="Grouzdev D.S."/>
            <person name="Dziuba M.V."/>
            <person name="Sukhacheva M.S."/>
            <person name="Mardanov A.V."/>
            <person name="Beletskiy A.V."/>
            <person name="Kuznetsov B.B."/>
            <person name="Skryabin K.G."/>
        </authorList>
    </citation>
    <scope>NUCLEOTIDE SEQUENCE [LARGE SCALE GENOMIC DNA]</scope>
    <source>
        <strain evidence="16 17">SO-1</strain>
    </source>
</reference>
<dbReference type="eggNOG" id="COG0513">
    <property type="taxonomic scope" value="Bacteria"/>
</dbReference>
<comment type="caution">
    <text evidence="16">The sequence shown here is derived from an EMBL/GenBank/DDBJ whole genome shotgun (WGS) entry which is preliminary data.</text>
</comment>
<gene>
    <name evidence="16" type="ORF">H261_12346</name>
</gene>
<dbReference type="GO" id="GO:0042255">
    <property type="term" value="P:ribosome assembly"/>
    <property type="evidence" value="ECO:0007669"/>
    <property type="project" value="UniProtKB-ARBA"/>
</dbReference>
<dbReference type="PROSITE" id="PS00039">
    <property type="entry name" value="DEAD_ATP_HELICASE"/>
    <property type="match status" value="1"/>
</dbReference>
<dbReference type="GO" id="GO:0009266">
    <property type="term" value="P:response to temperature stimulus"/>
    <property type="evidence" value="ECO:0007669"/>
    <property type="project" value="UniProtKB-ARBA"/>
</dbReference>
<keyword evidence="3 11" id="KW-0547">Nucleotide-binding</keyword>
<organism evidence="16 17">
    <name type="scientific">Paramagnetospirillum caucaseum</name>
    <dbReference type="NCBI Taxonomy" id="1244869"/>
    <lineage>
        <taxon>Bacteria</taxon>
        <taxon>Pseudomonadati</taxon>
        <taxon>Pseudomonadota</taxon>
        <taxon>Alphaproteobacteria</taxon>
        <taxon>Rhodospirillales</taxon>
        <taxon>Magnetospirillaceae</taxon>
        <taxon>Paramagnetospirillum</taxon>
    </lineage>
</organism>
<feature type="region of interest" description="Disordered" evidence="12">
    <location>
        <begin position="382"/>
        <end position="480"/>
    </location>
</feature>
<dbReference type="PROSITE" id="PS51195">
    <property type="entry name" value="Q_MOTIF"/>
    <property type="match status" value="1"/>
</dbReference>
<feature type="short sequence motif" description="Q motif" evidence="10">
    <location>
        <begin position="3"/>
        <end position="31"/>
    </location>
</feature>
<evidence type="ECO:0000256" key="9">
    <source>
        <dbReference type="ARBA" id="ARBA00074363"/>
    </source>
</evidence>
<dbReference type="GO" id="GO:0003724">
    <property type="term" value="F:RNA helicase activity"/>
    <property type="evidence" value="ECO:0007669"/>
    <property type="project" value="UniProtKB-EC"/>
</dbReference>
<evidence type="ECO:0000256" key="2">
    <source>
        <dbReference type="ARBA" id="ARBA00022490"/>
    </source>
</evidence>
<dbReference type="EC" id="3.6.4.13" evidence="1"/>
<protein>
    <recommendedName>
        <fullName evidence="9">DEAD-box ATP-dependent RNA helicase RhpA</fullName>
        <ecNumber evidence="1">3.6.4.13</ecNumber>
    </recommendedName>
</protein>
<sequence>MTVLFSELGLAEPLLKALEAEGYTSPTPIQEQSIPHLIEGRDVLGLAQTGTGKTASFALPLLQRLDTFKKRAMPKSCRVLVLTPTRELAVQVGQSFKTYGCHYRLRHALVFGGVGMVPQIKTMAGGVDVLVATPGRLLDLIDQGAIRLDSVEALVLDEADRMLDMGFIQPIRKIVAMVPKQRQTVLFSATMPDSIVGLANSVLHTPVRVEVTPVSSTVDKIDQKVLFVDREHKRTLLTDILATDDVKRALVFTRTKHGANRVVELLEKAGITADAIHGNKSQGARQKALADFRDGRIKALVATDIAARGIDVDGITHVINFELPNEPESYVHRIGRTARAGASGIALSLCDGDEVAYLRDIEKTIRQAVPVDYEHAYHAPHIATRGLPGGPRATKPPQPHRGGGGGKSGHPQQSRGGNPHGEHGSHAAKGRDGAKHTHAGKPASAKPSSGRPAAGKPGGARPQGGFKGMPGGSRTASARG</sequence>
<evidence type="ECO:0000256" key="10">
    <source>
        <dbReference type="PROSITE-ProRule" id="PRU00552"/>
    </source>
</evidence>
<proteinExistence type="inferred from homology"/>